<feature type="signal peptide" evidence="2">
    <location>
        <begin position="1"/>
        <end position="20"/>
    </location>
</feature>
<reference evidence="4" key="1">
    <citation type="journal article" date="2019" name="Int. J. Syst. Evol. Microbiol.">
        <title>The Global Catalogue of Microorganisms (GCM) 10K type strain sequencing project: providing services to taxonomists for standard genome sequencing and annotation.</title>
        <authorList>
            <consortium name="The Broad Institute Genomics Platform"/>
            <consortium name="The Broad Institute Genome Sequencing Center for Infectious Disease"/>
            <person name="Wu L."/>
            <person name="Ma J."/>
        </authorList>
    </citation>
    <scope>NUCLEOTIDE SEQUENCE [LARGE SCALE GENOMIC DNA]</scope>
    <source>
        <strain evidence="4">KCTC 52165</strain>
    </source>
</reference>
<evidence type="ECO:0000256" key="1">
    <source>
        <dbReference type="SAM" id="MobiDB-lite"/>
    </source>
</evidence>
<gene>
    <name evidence="3" type="ORF">ACFOHJ_21510</name>
</gene>
<organism evidence="3 4">
    <name type="scientific">Aquamicrobium soli</name>
    <dbReference type="NCBI Taxonomy" id="1811518"/>
    <lineage>
        <taxon>Bacteria</taxon>
        <taxon>Pseudomonadati</taxon>
        <taxon>Pseudomonadota</taxon>
        <taxon>Alphaproteobacteria</taxon>
        <taxon>Hyphomicrobiales</taxon>
        <taxon>Phyllobacteriaceae</taxon>
        <taxon>Aquamicrobium</taxon>
    </lineage>
</organism>
<dbReference type="EMBL" id="JBHRTK010000028">
    <property type="protein sequence ID" value="MFC3208806.1"/>
    <property type="molecule type" value="Genomic_DNA"/>
</dbReference>
<feature type="compositionally biased region" description="Basic and acidic residues" evidence="1">
    <location>
        <begin position="63"/>
        <end position="72"/>
    </location>
</feature>
<keyword evidence="4" id="KW-1185">Reference proteome</keyword>
<evidence type="ECO:0000313" key="3">
    <source>
        <dbReference type="EMBL" id="MFC3208806.1"/>
    </source>
</evidence>
<evidence type="ECO:0008006" key="5">
    <source>
        <dbReference type="Google" id="ProtNLM"/>
    </source>
</evidence>
<dbReference type="Proteomes" id="UP001595583">
    <property type="component" value="Unassembled WGS sequence"/>
</dbReference>
<accession>A0ABV7KJU7</accession>
<evidence type="ECO:0000256" key="2">
    <source>
        <dbReference type="SAM" id="SignalP"/>
    </source>
</evidence>
<protein>
    <recommendedName>
        <fullName evidence="5">DUF680 domain-containing protein</fullName>
    </recommendedName>
</protein>
<keyword evidence="2" id="KW-0732">Signal</keyword>
<sequence length="72" mass="7479">MKTIALTTAALLVAAGSAFASNYRVDAAGQNPPPASVDSTYTSSVSTGSQVYINHQAAPEQAAQDHRSRWGD</sequence>
<proteinExistence type="predicted"/>
<feature type="chain" id="PRO_5045140911" description="DUF680 domain-containing protein" evidence="2">
    <location>
        <begin position="21"/>
        <end position="72"/>
    </location>
</feature>
<feature type="region of interest" description="Disordered" evidence="1">
    <location>
        <begin position="48"/>
        <end position="72"/>
    </location>
</feature>
<comment type="caution">
    <text evidence="3">The sequence shown here is derived from an EMBL/GenBank/DDBJ whole genome shotgun (WGS) entry which is preliminary data.</text>
</comment>
<evidence type="ECO:0000313" key="4">
    <source>
        <dbReference type="Proteomes" id="UP001595583"/>
    </source>
</evidence>
<dbReference type="RefSeq" id="WP_378224589.1">
    <property type="nucleotide sequence ID" value="NZ_JBHRTK010000028.1"/>
</dbReference>
<name>A0ABV7KJU7_9HYPH</name>